<dbReference type="Pfam" id="PF13715">
    <property type="entry name" value="CarbopepD_reg_2"/>
    <property type="match status" value="1"/>
</dbReference>
<evidence type="ECO:0000313" key="6">
    <source>
        <dbReference type="Proteomes" id="UP000308196"/>
    </source>
</evidence>
<dbReference type="SUPFAM" id="SSF49464">
    <property type="entry name" value="Carboxypeptidase regulatory domain-like"/>
    <property type="match status" value="1"/>
</dbReference>
<dbReference type="KEGG" id="stha:NCTC11429_05216"/>
<name>A0A4U9W883_9SPHI</name>
<dbReference type="InterPro" id="IPR012910">
    <property type="entry name" value="Plug_dom"/>
</dbReference>
<dbReference type="GO" id="GO:0044718">
    <property type="term" value="P:siderophore transmembrane transport"/>
    <property type="evidence" value="ECO:0007669"/>
    <property type="project" value="TreeGrafter"/>
</dbReference>
<dbReference type="InterPro" id="IPR037066">
    <property type="entry name" value="Plug_dom_sf"/>
</dbReference>
<reference evidence="5 6" key="1">
    <citation type="submission" date="2019-05" db="EMBL/GenBank/DDBJ databases">
        <authorList>
            <consortium name="Pathogen Informatics"/>
        </authorList>
    </citation>
    <scope>NUCLEOTIDE SEQUENCE [LARGE SCALE GENOMIC DNA]</scope>
    <source>
        <strain evidence="5 6">NCTC11429</strain>
    </source>
</reference>
<evidence type="ECO:0000259" key="4">
    <source>
        <dbReference type="Pfam" id="PF07715"/>
    </source>
</evidence>
<dbReference type="InterPro" id="IPR023996">
    <property type="entry name" value="TonB-dep_OMP_SusC/RagA"/>
</dbReference>
<keyword evidence="2" id="KW-0813">Transport</keyword>
<evidence type="ECO:0000313" key="5">
    <source>
        <dbReference type="EMBL" id="VTR55036.1"/>
    </source>
</evidence>
<dbReference type="GeneID" id="78465757"/>
<keyword evidence="2" id="KW-0472">Membrane</keyword>
<evidence type="ECO:0000256" key="1">
    <source>
        <dbReference type="ARBA" id="ARBA00022729"/>
    </source>
</evidence>
<dbReference type="STRING" id="1123265.GCA_000686625_00554"/>
<keyword evidence="2" id="KW-0998">Cell outer membrane</keyword>
<feature type="domain" description="TonB-dependent receptor plug" evidence="4">
    <location>
        <begin position="113"/>
        <end position="229"/>
    </location>
</feature>
<keyword evidence="2" id="KW-1134">Transmembrane beta strand</keyword>
<keyword evidence="5" id="KW-0675">Receptor</keyword>
<proteinExistence type="inferred from homology"/>
<feature type="signal peptide" evidence="3">
    <location>
        <begin position="1"/>
        <end position="22"/>
    </location>
</feature>
<dbReference type="NCBIfam" id="TIGR04057">
    <property type="entry name" value="SusC_RagA_signa"/>
    <property type="match status" value="1"/>
</dbReference>
<dbReference type="Pfam" id="PF07715">
    <property type="entry name" value="Plug"/>
    <property type="match status" value="1"/>
</dbReference>
<evidence type="ECO:0000256" key="3">
    <source>
        <dbReference type="SAM" id="SignalP"/>
    </source>
</evidence>
<dbReference type="AlphaFoldDB" id="A0A4U9W883"/>
<dbReference type="InterPro" id="IPR008969">
    <property type="entry name" value="CarboxyPept-like_regulatory"/>
</dbReference>
<organism evidence="5 6">
    <name type="scientific">Sphingobacterium thalpophilum</name>
    <dbReference type="NCBI Taxonomy" id="259"/>
    <lineage>
        <taxon>Bacteria</taxon>
        <taxon>Pseudomonadati</taxon>
        <taxon>Bacteroidota</taxon>
        <taxon>Sphingobacteriia</taxon>
        <taxon>Sphingobacteriales</taxon>
        <taxon>Sphingobacteriaceae</taxon>
        <taxon>Sphingobacterium</taxon>
    </lineage>
</organism>
<keyword evidence="1 3" id="KW-0732">Signal</keyword>
<dbReference type="PANTHER" id="PTHR30069:SF29">
    <property type="entry name" value="HEMOGLOBIN AND HEMOGLOBIN-HAPTOGLOBIN-BINDING PROTEIN 1-RELATED"/>
    <property type="match status" value="1"/>
</dbReference>
<gene>
    <name evidence="5" type="ORF">NCTC11429_05216</name>
</gene>
<dbReference type="Gene3D" id="2.60.40.1120">
    <property type="entry name" value="Carboxypeptidase-like, regulatory domain"/>
    <property type="match status" value="1"/>
</dbReference>
<dbReference type="PROSITE" id="PS52016">
    <property type="entry name" value="TONB_DEPENDENT_REC_3"/>
    <property type="match status" value="1"/>
</dbReference>
<evidence type="ECO:0000256" key="2">
    <source>
        <dbReference type="PROSITE-ProRule" id="PRU01360"/>
    </source>
</evidence>
<comment type="similarity">
    <text evidence="2">Belongs to the TonB-dependent receptor family.</text>
</comment>
<keyword evidence="2" id="KW-0812">Transmembrane</keyword>
<dbReference type="SUPFAM" id="SSF56935">
    <property type="entry name" value="Porins"/>
    <property type="match status" value="1"/>
</dbReference>
<dbReference type="Gene3D" id="2.170.130.10">
    <property type="entry name" value="TonB-dependent receptor, plug domain"/>
    <property type="match status" value="1"/>
</dbReference>
<dbReference type="Proteomes" id="UP000308196">
    <property type="component" value="Chromosome"/>
</dbReference>
<dbReference type="InterPro" id="IPR023997">
    <property type="entry name" value="TonB-dep_OMP_SusC/RagA_CS"/>
</dbReference>
<dbReference type="EMBL" id="LR590484">
    <property type="protein sequence ID" value="VTR55036.1"/>
    <property type="molecule type" value="Genomic_DNA"/>
</dbReference>
<sequence>MNNLKIVSLYTMLSAMPTLLYAQEKVTGQVVNKANEPIIGASVLIEGGGKGTSTDKSGKFELNANKGLLVVSFVGYKTYKVPLNGTTNLRIELESDDHILEDVVVVGYGTQSKRNITGAVSNIKSDDIVRTSSTTTAGALAGKVQGVSVRAKDARPGRGAAIEIRNMGNPLYVIDGVAYGGQTGTDWVGTQNGSGADIFNSLNLEDIESISILKDAAAAVYGFRASRGVVLITTKKGAKGEKAKININGYQGWQNLTRFPKMANAAQYTRGLVEAAQNSNNPDQTPQSVYTPEELAKWQAGTEPGYQSYDYYSMVVRKNIPQRYINANITGGGQKSNYFLSAGHLQQEAMIKDFNYKRTNLQANMEAEVLPGLTVGSQISGRHEGTQDVGLPGGDGYFSSILAIMKNRPTVGPYANDNPNYPAHTHDFAYNPALFDRDIAGYKDNSYLAGNVNLFASYKTKIGLSAKGTVSYNYTSNKFDGFQYTYDVYRYENDMYKATDGSAAGWRYNTARDIVSRFAQFQLDYNKKIGDHSLSAMLGYERSDWDRTLRVLSANPSNNYIPIIKMDELNGLTDEWSYEARAGYIGRINYNYKGKYLLELLGRYDGSYLYYKGKQWGLFPGASLGWRISDESFFASLKNVVNDLKIRASIGQTGLEEGVDMHGYLAGYDWGAGNAILDGKFVNGLRPRGIPIRNLSWVKNTNYNIGIDVTMFNSKLTMTADAFKIIRTGAPAPRYDVLIPEEVGYSLPNENLNKNGYFGAEGIITYTDKVGELDYVVSGNITFSRYKSLETYKPRFGNSWNEYRNSAEDRWGGVWWGYQVVGRFESMEQIQNHPINNDGNGNRDQLPGDLIYKDVNGDGVINDMDQRPIGYPTGWAPMLTFGGKIGLNWKGADLNIDFAGGAIQSWFQDYELRNAFHGGGNSPAYLLEDRWHRKDPYDPNSEWIPGYYPAIREGNSGPNAKNSDFWLTNVRYLRVRNLELGYNLPRQIVQKISADKVRIYVNASNLFSFDNVRKFQIDPEIEAPAAVVYPQQKVVMVGFNITF</sequence>
<dbReference type="GO" id="GO:0015344">
    <property type="term" value="F:siderophore uptake transmembrane transporter activity"/>
    <property type="evidence" value="ECO:0007669"/>
    <property type="project" value="TreeGrafter"/>
</dbReference>
<dbReference type="PANTHER" id="PTHR30069">
    <property type="entry name" value="TONB-DEPENDENT OUTER MEMBRANE RECEPTOR"/>
    <property type="match status" value="1"/>
</dbReference>
<protein>
    <submittedName>
        <fullName evidence="5">Outer membrane receptor FepA</fullName>
    </submittedName>
</protein>
<comment type="subcellular location">
    <subcellularLocation>
        <location evidence="2">Cell outer membrane</location>
        <topology evidence="2">Multi-pass membrane protein</topology>
    </subcellularLocation>
</comment>
<dbReference type="GO" id="GO:0009279">
    <property type="term" value="C:cell outer membrane"/>
    <property type="evidence" value="ECO:0007669"/>
    <property type="project" value="UniProtKB-SubCell"/>
</dbReference>
<dbReference type="InterPro" id="IPR039426">
    <property type="entry name" value="TonB-dep_rcpt-like"/>
</dbReference>
<dbReference type="RefSeq" id="WP_028068654.1">
    <property type="nucleotide sequence ID" value="NZ_LR590484.1"/>
</dbReference>
<accession>A0A4U9W883</accession>
<feature type="chain" id="PRO_5020265068" evidence="3">
    <location>
        <begin position="23"/>
        <end position="1043"/>
    </location>
</feature>
<dbReference type="NCBIfam" id="TIGR04056">
    <property type="entry name" value="OMP_RagA_SusC"/>
    <property type="match status" value="1"/>
</dbReference>